<reference evidence="2 3" key="1">
    <citation type="submission" date="2014-06" db="EMBL/GenBank/DDBJ databases">
        <authorList>
            <person name="Swart Estienne"/>
        </authorList>
    </citation>
    <scope>NUCLEOTIDE SEQUENCE [LARGE SCALE GENOMIC DNA]</scope>
    <source>
        <strain evidence="2 3">130c</strain>
    </source>
</reference>
<dbReference type="InParanoid" id="A0A078BAE4"/>
<evidence type="ECO:0000256" key="1">
    <source>
        <dbReference type="SAM" id="MobiDB-lite"/>
    </source>
</evidence>
<dbReference type="EMBL" id="CCKQ01019348">
    <property type="protein sequence ID" value="CDW91364.1"/>
    <property type="molecule type" value="Genomic_DNA"/>
</dbReference>
<evidence type="ECO:0000313" key="2">
    <source>
        <dbReference type="EMBL" id="CDW91364.1"/>
    </source>
</evidence>
<keyword evidence="3" id="KW-1185">Reference proteome</keyword>
<organism evidence="2 3">
    <name type="scientific">Stylonychia lemnae</name>
    <name type="common">Ciliate</name>
    <dbReference type="NCBI Taxonomy" id="5949"/>
    <lineage>
        <taxon>Eukaryota</taxon>
        <taxon>Sar</taxon>
        <taxon>Alveolata</taxon>
        <taxon>Ciliophora</taxon>
        <taxon>Intramacronucleata</taxon>
        <taxon>Spirotrichea</taxon>
        <taxon>Stichotrichia</taxon>
        <taxon>Sporadotrichida</taxon>
        <taxon>Oxytrichidae</taxon>
        <taxon>Stylonychinae</taxon>
        <taxon>Stylonychia</taxon>
    </lineage>
</organism>
<protein>
    <recommendedName>
        <fullName evidence="4">Transmembrane protein</fullName>
    </recommendedName>
</protein>
<dbReference type="Proteomes" id="UP000039865">
    <property type="component" value="Unassembled WGS sequence"/>
</dbReference>
<sequence length="335" mass="39316">MQALNTSKYRGVLSLLQSQARRNFSIVAPSAKLVFIDHPRYGKVYPVVCINEKEHYFKTAKLGCFASSVVNTSIIYQLFIQPIFIPTVASVICNPLFFLPSFMMNYVMWAKYYIFFYNRSFLVNMYLKPNGRQIIVETLDGESKVINNMDIFKAEPINTRFSNRIDFYHGANNYIFIHGNSHAFDNQILTAVLTNNFVDVNNVAYDYDVTKEFTWDFKELVEIKKRRTILNRFYKPTLKVLHSLKNAKQYEQNKKEGVLKANRKVIKPYQVFSFFPDQYEKDAIKQQQIDKYELQRNFAGSKNYQELEQKKIKTSKTESLGRRVQNIPKSLHLSK</sequence>
<proteinExistence type="predicted"/>
<feature type="region of interest" description="Disordered" evidence="1">
    <location>
        <begin position="315"/>
        <end position="335"/>
    </location>
</feature>
<dbReference type="AlphaFoldDB" id="A0A078BAE4"/>
<dbReference type="OrthoDB" id="10586510at2759"/>
<evidence type="ECO:0000313" key="3">
    <source>
        <dbReference type="Proteomes" id="UP000039865"/>
    </source>
</evidence>
<name>A0A078BAE4_STYLE</name>
<evidence type="ECO:0008006" key="4">
    <source>
        <dbReference type="Google" id="ProtNLM"/>
    </source>
</evidence>
<gene>
    <name evidence="2" type="primary">Contig16352.g17419</name>
    <name evidence="2" type="ORF">STYLEM_20519</name>
</gene>
<accession>A0A078BAE4</accession>